<organism evidence="2 3">
    <name type="scientific">Enhygromyxa salina</name>
    <dbReference type="NCBI Taxonomy" id="215803"/>
    <lineage>
        <taxon>Bacteria</taxon>
        <taxon>Pseudomonadati</taxon>
        <taxon>Myxococcota</taxon>
        <taxon>Polyangia</taxon>
        <taxon>Nannocystales</taxon>
        <taxon>Nannocystaceae</taxon>
        <taxon>Enhygromyxa</taxon>
    </lineage>
</organism>
<feature type="compositionally biased region" description="Basic and acidic residues" evidence="1">
    <location>
        <begin position="215"/>
        <end position="228"/>
    </location>
</feature>
<dbReference type="EMBL" id="PVNL01000135">
    <property type="protein sequence ID" value="PRP96096.1"/>
    <property type="molecule type" value="Genomic_DNA"/>
</dbReference>
<feature type="region of interest" description="Disordered" evidence="1">
    <location>
        <begin position="215"/>
        <end position="241"/>
    </location>
</feature>
<evidence type="ECO:0000313" key="3">
    <source>
        <dbReference type="Proteomes" id="UP000238823"/>
    </source>
</evidence>
<reference evidence="2 3" key="1">
    <citation type="submission" date="2018-03" db="EMBL/GenBank/DDBJ databases">
        <title>Draft Genome Sequences of the Obligatory Marine Myxobacteria Enhygromyxa salina SWB007.</title>
        <authorList>
            <person name="Poehlein A."/>
            <person name="Moghaddam J.A."/>
            <person name="Harms H."/>
            <person name="Alanjari M."/>
            <person name="Koenig G.M."/>
            <person name="Daniel R."/>
            <person name="Schaeberle T.F."/>
        </authorList>
    </citation>
    <scope>NUCLEOTIDE SEQUENCE [LARGE SCALE GENOMIC DNA]</scope>
    <source>
        <strain evidence="2 3">SWB007</strain>
    </source>
</reference>
<protein>
    <submittedName>
        <fullName evidence="2">Uncharacterized protein</fullName>
    </submittedName>
</protein>
<accession>A0A2S9XTA0</accession>
<dbReference type="Proteomes" id="UP000238823">
    <property type="component" value="Unassembled WGS sequence"/>
</dbReference>
<evidence type="ECO:0000256" key="1">
    <source>
        <dbReference type="SAM" id="MobiDB-lite"/>
    </source>
</evidence>
<sequence>MTKRAKKRQSTQTPSEWVDIFAEHDDALVRVRILWRRGGGRYRPIVPVNLTLEDLEVLDFEEWEDLELPETNFDWSVPVDEHPDARERRLADNARELWAVAVLWSRAKGPVCDFQLRGYGSDDEILFEDGKRCNLSGEQSRYDGHRSPSRARCPRAAVAPSRYIRSFSCVAASHQMVVTLAGVGWTEEVTVVIGLAVDELIVLLALEERTDVRDAGDRLDPGVTRDRLGPPPRAVARPPRPDERDVGYILYTSYSFHSVVVYSPSMSMLFWPSFQERPLGNRPWMTP</sequence>
<evidence type="ECO:0000313" key="2">
    <source>
        <dbReference type="EMBL" id="PRP96096.1"/>
    </source>
</evidence>
<dbReference type="AlphaFoldDB" id="A0A2S9XTA0"/>
<proteinExistence type="predicted"/>
<comment type="caution">
    <text evidence="2">The sequence shown here is derived from an EMBL/GenBank/DDBJ whole genome shotgun (WGS) entry which is preliminary data.</text>
</comment>
<name>A0A2S9XTA0_9BACT</name>
<gene>
    <name evidence="2" type="ORF">ENSA7_69100</name>
</gene>
<dbReference type="RefSeq" id="WP_244924012.1">
    <property type="nucleotide sequence ID" value="NZ_PVNL01000135.1"/>
</dbReference>